<evidence type="ECO:0000313" key="7">
    <source>
        <dbReference type="Proteomes" id="UP000824193"/>
    </source>
</evidence>
<dbReference type="Proteomes" id="UP000824193">
    <property type="component" value="Unassembled WGS sequence"/>
</dbReference>
<proteinExistence type="predicted"/>
<dbReference type="SUPFAM" id="SSF81340">
    <property type="entry name" value="Clc chloride channel"/>
    <property type="match status" value="1"/>
</dbReference>
<accession>A0A9D2AD50</accession>
<reference evidence="6" key="2">
    <citation type="submission" date="2021-04" db="EMBL/GenBank/DDBJ databases">
        <authorList>
            <person name="Gilroy R."/>
        </authorList>
    </citation>
    <scope>NUCLEOTIDE SEQUENCE</scope>
    <source>
        <strain evidence="6">2239</strain>
    </source>
</reference>
<feature type="transmembrane region" description="Helical" evidence="5">
    <location>
        <begin position="226"/>
        <end position="250"/>
    </location>
</feature>
<evidence type="ECO:0000256" key="4">
    <source>
        <dbReference type="ARBA" id="ARBA00023136"/>
    </source>
</evidence>
<dbReference type="InterPro" id="IPR014743">
    <property type="entry name" value="Cl-channel_core"/>
</dbReference>
<dbReference type="Pfam" id="PF00654">
    <property type="entry name" value="Voltage_CLC"/>
    <property type="match status" value="1"/>
</dbReference>
<feature type="transmembrane region" description="Helical" evidence="5">
    <location>
        <begin position="183"/>
        <end position="206"/>
    </location>
</feature>
<feature type="transmembrane region" description="Helical" evidence="5">
    <location>
        <begin position="21"/>
        <end position="47"/>
    </location>
</feature>
<dbReference type="PANTHER" id="PTHR43427">
    <property type="entry name" value="CHLORIDE CHANNEL PROTEIN CLC-E"/>
    <property type="match status" value="1"/>
</dbReference>
<feature type="transmembrane region" description="Helical" evidence="5">
    <location>
        <begin position="59"/>
        <end position="78"/>
    </location>
</feature>
<feature type="transmembrane region" description="Helical" evidence="5">
    <location>
        <begin position="385"/>
        <end position="404"/>
    </location>
</feature>
<name>A0A9D2AD50_9FIRM</name>
<dbReference type="PANTHER" id="PTHR43427:SF12">
    <property type="entry name" value="CHLORIDE TRANSPORTER"/>
    <property type="match status" value="1"/>
</dbReference>
<feature type="transmembrane region" description="Helical" evidence="5">
    <location>
        <begin position="351"/>
        <end position="373"/>
    </location>
</feature>
<feature type="transmembrane region" description="Helical" evidence="5">
    <location>
        <begin position="301"/>
        <end position="320"/>
    </location>
</feature>
<evidence type="ECO:0000313" key="6">
    <source>
        <dbReference type="EMBL" id="HIX04555.1"/>
    </source>
</evidence>
<feature type="transmembrane region" description="Helical" evidence="5">
    <location>
        <begin position="262"/>
        <end position="281"/>
    </location>
</feature>
<gene>
    <name evidence="6" type="ORF">H9865_00375</name>
</gene>
<keyword evidence="4 5" id="KW-0472">Membrane</keyword>
<keyword evidence="3 5" id="KW-1133">Transmembrane helix</keyword>
<dbReference type="GO" id="GO:0016020">
    <property type="term" value="C:membrane"/>
    <property type="evidence" value="ECO:0007669"/>
    <property type="project" value="UniProtKB-SubCell"/>
</dbReference>
<evidence type="ECO:0000256" key="1">
    <source>
        <dbReference type="ARBA" id="ARBA00004141"/>
    </source>
</evidence>
<evidence type="ECO:0000256" key="2">
    <source>
        <dbReference type="ARBA" id="ARBA00022692"/>
    </source>
</evidence>
<sequence>MQFKQLLRQKWELGLKPYTRTFLMWLVCASIAGVACGAVGAVFFHLVSWATGMRQAHPWLLYLLPVGGLVIVFVYQTCRMGTERGTNAVLESAQQGKRAPLRLTPLIIMATFITHLLGGSAGREGAALQIGGSMGGWLGEKMRLNRNSQRVMVLAGMSAVFAALFGTPLTAAVFSMEVICVGVIYHAALLPCALASLISYGTAVMLGTKPERFVVHGAQALSLDNAWRATLLAVGCAVLGILFCVAMHTASHLYQTKLKNQYLRILVGSALIILFTLAVGTRAYNGAGMDVVEHAITEGELVHPAAFILKLLLTAITLGCGFRGGEIVPTFFVGSTFGCLVGPLLGLDPGLAAALALVATFCAVTNCPIASILLGVELFGAEPLLLYLLVCAVSYLLSGHYSLYSSQMTLGPKLTNPPPEKPVESFCH</sequence>
<comment type="caution">
    <text evidence="6">The sequence shown here is derived from an EMBL/GenBank/DDBJ whole genome shotgun (WGS) entry which is preliminary data.</text>
</comment>
<dbReference type="InterPro" id="IPR050368">
    <property type="entry name" value="ClC-type_chloride_channel"/>
</dbReference>
<feature type="transmembrane region" description="Helical" evidence="5">
    <location>
        <begin position="151"/>
        <end position="176"/>
    </location>
</feature>
<comment type="subcellular location">
    <subcellularLocation>
        <location evidence="1">Membrane</location>
        <topology evidence="1">Multi-pass membrane protein</topology>
    </subcellularLocation>
</comment>
<dbReference type="AlphaFoldDB" id="A0A9D2AD50"/>
<dbReference type="EMBL" id="DXFW01000002">
    <property type="protein sequence ID" value="HIX04555.1"/>
    <property type="molecule type" value="Genomic_DNA"/>
</dbReference>
<dbReference type="GO" id="GO:0015108">
    <property type="term" value="F:chloride transmembrane transporter activity"/>
    <property type="evidence" value="ECO:0007669"/>
    <property type="project" value="InterPro"/>
</dbReference>
<keyword evidence="2 5" id="KW-0812">Transmembrane</keyword>
<protein>
    <submittedName>
        <fullName evidence="6">Chloride channel protein</fullName>
    </submittedName>
</protein>
<organism evidence="6 7">
    <name type="scientific">Candidatus Allofournierella pullicola</name>
    <dbReference type="NCBI Taxonomy" id="2838596"/>
    <lineage>
        <taxon>Bacteria</taxon>
        <taxon>Bacillati</taxon>
        <taxon>Bacillota</taxon>
        <taxon>Clostridia</taxon>
        <taxon>Eubacteriales</taxon>
        <taxon>Oscillospiraceae</taxon>
        <taxon>Allofournierella</taxon>
    </lineage>
</organism>
<evidence type="ECO:0000256" key="3">
    <source>
        <dbReference type="ARBA" id="ARBA00022989"/>
    </source>
</evidence>
<evidence type="ECO:0000256" key="5">
    <source>
        <dbReference type="SAM" id="Phobius"/>
    </source>
</evidence>
<dbReference type="InterPro" id="IPR001807">
    <property type="entry name" value="ClC"/>
</dbReference>
<reference evidence="6" key="1">
    <citation type="journal article" date="2021" name="PeerJ">
        <title>Extensive microbial diversity within the chicken gut microbiome revealed by metagenomics and culture.</title>
        <authorList>
            <person name="Gilroy R."/>
            <person name="Ravi A."/>
            <person name="Getino M."/>
            <person name="Pursley I."/>
            <person name="Horton D.L."/>
            <person name="Alikhan N.F."/>
            <person name="Baker D."/>
            <person name="Gharbi K."/>
            <person name="Hall N."/>
            <person name="Watson M."/>
            <person name="Adriaenssens E.M."/>
            <person name="Foster-Nyarko E."/>
            <person name="Jarju S."/>
            <person name="Secka A."/>
            <person name="Antonio M."/>
            <person name="Oren A."/>
            <person name="Chaudhuri R.R."/>
            <person name="La Ragione R."/>
            <person name="Hildebrand F."/>
            <person name="Pallen M.J."/>
        </authorList>
    </citation>
    <scope>NUCLEOTIDE SEQUENCE</scope>
    <source>
        <strain evidence="6">2239</strain>
    </source>
</reference>
<dbReference type="Gene3D" id="1.10.3080.10">
    <property type="entry name" value="Clc chloride channel"/>
    <property type="match status" value="1"/>
</dbReference>